<keyword evidence="2" id="KW-1185">Reference proteome</keyword>
<dbReference type="InterPro" id="IPR050951">
    <property type="entry name" value="Retrovirus_Pol_polyprotein"/>
</dbReference>
<reference evidence="1" key="1">
    <citation type="submission" date="2020-04" db="EMBL/GenBank/DDBJ databases">
        <authorList>
            <person name="Alioto T."/>
            <person name="Alioto T."/>
            <person name="Gomez Garrido J."/>
        </authorList>
    </citation>
    <scope>NUCLEOTIDE SEQUENCE</scope>
    <source>
        <strain evidence="1">A484AB</strain>
    </source>
</reference>
<dbReference type="InterPro" id="IPR043502">
    <property type="entry name" value="DNA/RNA_pol_sf"/>
</dbReference>
<feature type="non-terminal residue" evidence="1">
    <location>
        <position position="1"/>
    </location>
</feature>
<evidence type="ECO:0000313" key="1">
    <source>
        <dbReference type="EMBL" id="CAB4038901.1"/>
    </source>
</evidence>
<comment type="caution">
    <text evidence="1">The sequence shown here is derived from an EMBL/GenBank/DDBJ whole genome shotgun (WGS) entry which is preliminary data.</text>
</comment>
<evidence type="ECO:0000313" key="2">
    <source>
        <dbReference type="Proteomes" id="UP001152795"/>
    </source>
</evidence>
<dbReference type="PANTHER" id="PTHR37984:SF7">
    <property type="entry name" value="INTEGRASE CATALYTIC DOMAIN-CONTAINING PROTEIN"/>
    <property type="match status" value="1"/>
</dbReference>
<dbReference type="Proteomes" id="UP001152795">
    <property type="component" value="Unassembled WGS sequence"/>
</dbReference>
<gene>
    <name evidence="1" type="ORF">PACLA_8A029355</name>
</gene>
<dbReference type="Gene3D" id="3.10.10.10">
    <property type="entry name" value="HIV Type 1 Reverse Transcriptase, subunit A, domain 1"/>
    <property type="match status" value="1"/>
</dbReference>
<proteinExistence type="predicted"/>
<accession>A0A7D9LV43</accession>
<protein>
    <submittedName>
        <fullName evidence="1">Uncharacterized protein</fullName>
    </submittedName>
</protein>
<sequence>TNIEEAYSSNISEEYADCFGEIGTLKSTYHMSLKDDVRPVVVPPRKLPFALKDRLMKELDRMESMGIIEKVKKSTDWVNALVLEEKPNGKLRVCLDQRPLIQASQNSLIFSAKQQTT</sequence>
<dbReference type="PANTHER" id="PTHR37984">
    <property type="entry name" value="PROTEIN CBG26694"/>
    <property type="match status" value="1"/>
</dbReference>
<dbReference type="OrthoDB" id="5986544at2759"/>
<organism evidence="1 2">
    <name type="scientific">Paramuricea clavata</name>
    <name type="common">Red gorgonian</name>
    <name type="synonym">Violescent sea-whip</name>
    <dbReference type="NCBI Taxonomy" id="317549"/>
    <lineage>
        <taxon>Eukaryota</taxon>
        <taxon>Metazoa</taxon>
        <taxon>Cnidaria</taxon>
        <taxon>Anthozoa</taxon>
        <taxon>Octocorallia</taxon>
        <taxon>Malacalcyonacea</taxon>
        <taxon>Plexauridae</taxon>
        <taxon>Paramuricea</taxon>
    </lineage>
</organism>
<dbReference type="AlphaFoldDB" id="A0A7D9LV43"/>
<dbReference type="EMBL" id="CACRXK020024726">
    <property type="protein sequence ID" value="CAB4038901.1"/>
    <property type="molecule type" value="Genomic_DNA"/>
</dbReference>
<dbReference type="SUPFAM" id="SSF56672">
    <property type="entry name" value="DNA/RNA polymerases"/>
    <property type="match status" value="1"/>
</dbReference>
<name>A0A7D9LV43_PARCT</name>